<sequence length="147" mass="17075">NWDAKAYSTCARGPDTPTGTARSTKKQRLQPTNEVREMSIKTGCQHKFVIKTLRQRKTDSIIIYRHNPHTGHDEDTRQCHRLSSWVTDKLTELLNANPTELAIIIQNIVRKGMGWPEQGKLHPDGLRKLLHDFPDLYRKHHITYQDI</sequence>
<accession>A0A3M7L1L7</accession>
<reference evidence="3" key="1">
    <citation type="journal article" date="2018" name="Algal Res.">
        <title>Characterization of plant carbon substrate utilization by Auxenochlorella protothecoides.</title>
        <authorList>
            <person name="Vogler B.W."/>
            <person name="Starkenburg S.R."/>
            <person name="Sudasinghe N."/>
            <person name="Schambach J.Y."/>
            <person name="Rollin J.A."/>
            <person name="Pattathil S."/>
            <person name="Barry A.N."/>
        </authorList>
    </citation>
    <scope>NUCLEOTIDE SEQUENCE [LARGE SCALE GENOMIC DNA]</scope>
    <source>
        <strain evidence="3">UTEX 25</strain>
    </source>
</reference>
<feature type="region of interest" description="Disordered" evidence="1">
    <location>
        <begin position="1"/>
        <end position="33"/>
    </location>
</feature>
<dbReference type="EMBL" id="QOKY01000154">
    <property type="protein sequence ID" value="RMZ55984.1"/>
    <property type="molecule type" value="Genomic_DNA"/>
</dbReference>
<evidence type="ECO:0000313" key="3">
    <source>
        <dbReference type="Proteomes" id="UP000279271"/>
    </source>
</evidence>
<dbReference type="AlphaFoldDB" id="A0A3M7L1L7"/>
<proteinExistence type="predicted"/>
<comment type="caution">
    <text evidence="2">The sequence shown here is derived from an EMBL/GenBank/DDBJ whole genome shotgun (WGS) entry which is preliminary data.</text>
</comment>
<protein>
    <submittedName>
        <fullName evidence="2">Uncharacterized protein</fullName>
    </submittedName>
</protein>
<feature type="non-terminal residue" evidence="2">
    <location>
        <position position="1"/>
    </location>
</feature>
<evidence type="ECO:0000313" key="2">
    <source>
        <dbReference type="EMBL" id="RMZ55984.1"/>
    </source>
</evidence>
<gene>
    <name evidence="2" type="ORF">APUTEX25_004408</name>
</gene>
<name>A0A3M7L1L7_AUXPR</name>
<dbReference type="Proteomes" id="UP000279271">
    <property type="component" value="Unassembled WGS sequence"/>
</dbReference>
<feature type="non-terminal residue" evidence="2">
    <location>
        <position position="147"/>
    </location>
</feature>
<organism evidence="2 3">
    <name type="scientific">Auxenochlorella protothecoides</name>
    <name type="common">Green microalga</name>
    <name type="synonym">Chlorella protothecoides</name>
    <dbReference type="NCBI Taxonomy" id="3075"/>
    <lineage>
        <taxon>Eukaryota</taxon>
        <taxon>Viridiplantae</taxon>
        <taxon>Chlorophyta</taxon>
        <taxon>core chlorophytes</taxon>
        <taxon>Trebouxiophyceae</taxon>
        <taxon>Chlorellales</taxon>
        <taxon>Chlorellaceae</taxon>
        <taxon>Auxenochlorella</taxon>
    </lineage>
</organism>
<evidence type="ECO:0000256" key="1">
    <source>
        <dbReference type="SAM" id="MobiDB-lite"/>
    </source>
</evidence>